<evidence type="ECO:0000313" key="1">
    <source>
        <dbReference type="EMBL" id="QFR48599.1"/>
    </source>
</evidence>
<evidence type="ECO:0008006" key="3">
    <source>
        <dbReference type="Google" id="ProtNLM"/>
    </source>
</evidence>
<reference evidence="1 2" key="1">
    <citation type="submission" date="2019-09" db="EMBL/GenBank/DDBJ databases">
        <title>Sulfurimonas gotlandica sp. nov., a chemoautotrophic and psychrotolerant epsilonproteobacterium isolated from a pelagic redoxcline, and an emended description of the genus Sulfurimonas.</title>
        <authorList>
            <person name="Wang S."/>
            <person name="Jiang L."/>
            <person name="Shao S."/>
        </authorList>
    </citation>
    <scope>NUCLEOTIDE SEQUENCE [LARGE SCALE GENOMIC DNA]</scope>
    <source>
        <strain evidence="1 2">GYSZ_1</strain>
    </source>
</reference>
<dbReference type="PROSITE" id="PS51257">
    <property type="entry name" value="PROKAR_LIPOPROTEIN"/>
    <property type="match status" value="1"/>
</dbReference>
<sequence length="346" mass="39700">MKNLLLIIVFITSLLFSGCTMKQDNLEVNYNAVKNYRLPVEVTDNETLVYVIRDKAFTGSAWSVWIGLNDKIIASLDAGEYTYFKVKDGINTINTVLMKHGRNYFALDKKRDKPVFIKCNIATGKFEEIASDLGMTYISKYKEVKLLPKPKPNDGYDNGNINLAMYSNLNMMIENNESIKPDQNHGVLTFIRSSDRFKVLNYSIWDDNGIVCNLDTDSFCKIRVPKGKHFYYVFSERSYVLEVDVESNENYNVKLDIGMGWAAAYTKLTPLNENTKLYRNITEVIGRDLVSSREITKTKVINFKQLRLREPIDDGVKFRISKGLKMINKTKQAVLSGTKETKKFVE</sequence>
<evidence type="ECO:0000313" key="2">
    <source>
        <dbReference type="Proteomes" id="UP000326944"/>
    </source>
</evidence>
<dbReference type="KEGG" id="sulg:FJR48_02195"/>
<accession>A0A5P8NYT7</accession>
<keyword evidence="2" id="KW-1185">Reference proteome</keyword>
<dbReference type="RefSeq" id="WP_152306542.1">
    <property type="nucleotide sequence ID" value="NZ_CP043617.1"/>
</dbReference>
<name>A0A5P8NYT7_9BACT</name>
<dbReference type="AlphaFoldDB" id="A0A5P8NYT7"/>
<proteinExistence type="predicted"/>
<dbReference type="EMBL" id="CP043617">
    <property type="protein sequence ID" value="QFR48599.1"/>
    <property type="molecule type" value="Genomic_DNA"/>
</dbReference>
<dbReference type="OrthoDB" id="5373271at2"/>
<dbReference type="Proteomes" id="UP000326944">
    <property type="component" value="Chromosome"/>
</dbReference>
<organism evidence="1 2">
    <name type="scientific">Sulfurimonas lithotrophica</name>
    <dbReference type="NCBI Taxonomy" id="2590022"/>
    <lineage>
        <taxon>Bacteria</taxon>
        <taxon>Pseudomonadati</taxon>
        <taxon>Campylobacterota</taxon>
        <taxon>Epsilonproteobacteria</taxon>
        <taxon>Campylobacterales</taxon>
        <taxon>Sulfurimonadaceae</taxon>
        <taxon>Sulfurimonas</taxon>
    </lineage>
</organism>
<gene>
    <name evidence="1" type="ORF">FJR48_02195</name>
</gene>
<protein>
    <recommendedName>
        <fullName evidence="3">DUF2846 domain-containing protein</fullName>
    </recommendedName>
</protein>